<protein>
    <submittedName>
        <fullName evidence="1">Uncharacterized protein</fullName>
    </submittedName>
</protein>
<organism evidence="1 2">
    <name type="scientific">Corynebacterium singulare</name>
    <dbReference type="NCBI Taxonomy" id="161899"/>
    <lineage>
        <taxon>Bacteria</taxon>
        <taxon>Bacillati</taxon>
        <taxon>Actinomycetota</taxon>
        <taxon>Actinomycetes</taxon>
        <taxon>Mycobacteriales</taxon>
        <taxon>Corynebacteriaceae</taxon>
        <taxon>Corynebacterium</taxon>
    </lineage>
</organism>
<accession>A0ABS9PU66</accession>
<dbReference type="Proteomes" id="UP001521911">
    <property type="component" value="Unassembled WGS sequence"/>
</dbReference>
<proteinExistence type="predicted"/>
<reference evidence="1 2" key="1">
    <citation type="submission" date="2022-02" db="EMBL/GenBank/DDBJ databases">
        <title>Uncovering new skin microbiome diversity through culturing and metagenomics.</title>
        <authorList>
            <person name="Conlan S."/>
            <person name="Deming C."/>
            <person name="Nisc Comparative Sequencing Program N."/>
            <person name="Segre J.A."/>
        </authorList>
    </citation>
    <scope>NUCLEOTIDE SEQUENCE [LARGE SCALE GENOMIC DNA]</scope>
    <source>
        <strain evidence="1 2">ACRQV</strain>
    </source>
</reference>
<evidence type="ECO:0000313" key="2">
    <source>
        <dbReference type="Proteomes" id="UP001521911"/>
    </source>
</evidence>
<dbReference type="EMBL" id="JAKRDF010000007">
    <property type="protein sequence ID" value="MCG7276261.1"/>
    <property type="molecule type" value="Genomic_DNA"/>
</dbReference>
<dbReference type="RefSeq" id="WP_070537291.1">
    <property type="nucleotide sequence ID" value="NZ_JAKRDF010000007.1"/>
</dbReference>
<gene>
    <name evidence="1" type="ORF">MHK08_07240</name>
</gene>
<evidence type="ECO:0000313" key="1">
    <source>
        <dbReference type="EMBL" id="MCG7276261.1"/>
    </source>
</evidence>
<sequence>MFIFETLPEIVTVGGSTPSRVQGREAVAESKVSIRLSDTESLDKCLYQLEVSDARLAERGPKVPGPYDWQFVIKEVLEDGSAVVHFGVAWYDMGFFKEKKSVFQDARHSNMFSSMGVHQDDISIEHWIKSA</sequence>
<name>A0ABS9PU66_9CORY</name>
<comment type="caution">
    <text evidence="1">The sequence shown here is derived from an EMBL/GenBank/DDBJ whole genome shotgun (WGS) entry which is preliminary data.</text>
</comment>
<keyword evidence="2" id="KW-1185">Reference proteome</keyword>